<gene>
    <name evidence="2" type="ORF">HMPREF0860_2137</name>
    <name evidence="1" type="ORF">HMPREF1325_0847</name>
</gene>
<accession>U1GWH9</accession>
<reference evidence="3 4" key="1">
    <citation type="submission" date="2013-08" db="EMBL/GenBank/DDBJ databases">
        <authorList>
            <person name="Durkin A.S."/>
            <person name="Haft D.R."/>
            <person name="McCorrison J."/>
            <person name="Torralba M."/>
            <person name="Gillis M."/>
            <person name="Haft D.H."/>
            <person name="Methe B."/>
            <person name="Sutton G."/>
            <person name="Nelson K.E."/>
        </authorList>
    </citation>
    <scope>NUCLEOTIDE SEQUENCE [LARGE SCALE GENOMIC DNA]</scope>
    <source>
        <strain evidence="2 4">ATCC 35536</strain>
        <strain evidence="1 3">VPI DR56BR1116</strain>
    </source>
</reference>
<organism evidence="1 3">
    <name type="scientific">Treponema socranskii subsp. socranskii VPI DR56BR1116 = ATCC 35536</name>
    <dbReference type="NCBI Taxonomy" id="1125725"/>
    <lineage>
        <taxon>Bacteria</taxon>
        <taxon>Pseudomonadati</taxon>
        <taxon>Spirochaetota</taxon>
        <taxon>Spirochaetia</taxon>
        <taxon>Spirochaetales</taxon>
        <taxon>Treponemataceae</taxon>
        <taxon>Treponema</taxon>
    </lineage>
</organism>
<dbReference type="Proteomes" id="UP000016412">
    <property type="component" value="Unassembled WGS sequence"/>
</dbReference>
<dbReference type="EMBL" id="AVQI01000068">
    <property type="protein sequence ID" value="ERK00168.1"/>
    <property type="molecule type" value="Genomic_DNA"/>
</dbReference>
<comment type="caution">
    <text evidence="1">The sequence shown here is derived from an EMBL/GenBank/DDBJ whole genome shotgun (WGS) entry which is preliminary data.</text>
</comment>
<evidence type="ECO:0000313" key="2">
    <source>
        <dbReference type="EMBL" id="ERK00168.1"/>
    </source>
</evidence>
<protein>
    <submittedName>
        <fullName evidence="1">Uncharacterized protein</fullName>
    </submittedName>
</protein>
<dbReference type="EMBL" id="AUZJ01000023">
    <property type="protein sequence ID" value="ERF60924.1"/>
    <property type="molecule type" value="Genomic_DNA"/>
</dbReference>
<dbReference type="Proteomes" id="UP000016646">
    <property type="component" value="Unassembled WGS sequence"/>
</dbReference>
<evidence type="ECO:0000313" key="3">
    <source>
        <dbReference type="Proteomes" id="UP000016412"/>
    </source>
</evidence>
<evidence type="ECO:0000313" key="4">
    <source>
        <dbReference type="Proteomes" id="UP000016646"/>
    </source>
</evidence>
<sequence length="48" mass="5268">MMSFLCRSKTANRSISEISSSDEDGDVFLISDTLSIGVLYKKICGFTT</sequence>
<name>U1GWH9_TRESO</name>
<dbReference type="PATRIC" id="fig|1125725.3.peg.1097"/>
<keyword evidence="4" id="KW-1185">Reference proteome</keyword>
<proteinExistence type="predicted"/>
<dbReference type="AlphaFoldDB" id="U1GWH9"/>
<evidence type="ECO:0000313" key="1">
    <source>
        <dbReference type="EMBL" id="ERF60924.1"/>
    </source>
</evidence>